<feature type="transmembrane region" description="Helical" evidence="7">
    <location>
        <begin position="393"/>
        <end position="411"/>
    </location>
</feature>
<feature type="transmembrane region" description="Helical" evidence="7">
    <location>
        <begin position="324"/>
        <end position="353"/>
    </location>
</feature>
<evidence type="ECO:0000259" key="8">
    <source>
        <dbReference type="Pfam" id="PF00924"/>
    </source>
</evidence>
<dbReference type="Gene3D" id="2.30.30.60">
    <property type="match status" value="1"/>
</dbReference>
<dbReference type="Gene3D" id="3.30.70.100">
    <property type="match status" value="1"/>
</dbReference>
<dbReference type="InterPro" id="IPR023408">
    <property type="entry name" value="MscS_beta-dom_sf"/>
</dbReference>
<dbReference type="EMBL" id="CP003360">
    <property type="protein sequence ID" value="AFM25176.1"/>
    <property type="molecule type" value="Genomic_DNA"/>
</dbReference>
<dbReference type="eggNOG" id="COG3264">
    <property type="taxonomic scope" value="Bacteria"/>
</dbReference>
<feature type="domain" description="Mechanosensitive ion channel MscS" evidence="8">
    <location>
        <begin position="414"/>
        <end position="479"/>
    </location>
</feature>
<dbReference type="SUPFAM" id="SSF82689">
    <property type="entry name" value="Mechanosensitive channel protein MscS (YggB), C-terminal domain"/>
    <property type="match status" value="1"/>
</dbReference>
<keyword evidence="3" id="KW-1003">Cell membrane</keyword>
<keyword evidence="4 7" id="KW-0812">Transmembrane</keyword>
<dbReference type="KEGG" id="dti:Desti_2496"/>
<proteinExistence type="inferred from homology"/>
<dbReference type="STRING" id="706587.Desti_2496"/>
<name>I4C6I5_DESTA</name>
<dbReference type="SUPFAM" id="SSF50182">
    <property type="entry name" value="Sm-like ribonucleoproteins"/>
    <property type="match status" value="1"/>
</dbReference>
<dbReference type="PATRIC" id="fig|706587.4.peg.2864"/>
<feature type="transmembrane region" description="Helical" evidence="7">
    <location>
        <begin position="365"/>
        <end position="387"/>
    </location>
</feature>
<evidence type="ECO:0000256" key="7">
    <source>
        <dbReference type="SAM" id="Phobius"/>
    </source>
</evidence>
<protein>
    <submittedName>
        <fullName evidence="10">Small-conductance mechanosensitive channel</fullName>
    </submittedName>
</protein>
<dbReference type="GO" id="GO:0005886">
    <property type="term" value="C:plasma membrane"/>
    <property type="evidence" value="ECO:0007669"/>
    <property type="project" value="UniProtKB-SubCell"/>
</dbReference>
<evidence type="ECO:0000313" key="10">
    <source>
        <dbReference type="EMBL" id="AFM25176.1"/>
    </source>
</evidence>
<evidence type="ECO:0000256" key="6">
    <source>
        <dbReference type="ARBA" id="ARBA00023136"/>
    </source>
</evidence>
<dbReference type="HOGENOM" id="CLU_015233_1_0_7"/>
<dbReference type="Pfam" id="PF00924">
    <property type="entry name" value="MS_channel_2nd"/>
    <property type="match status" value="1"/>
</dbReference>
<evidence type="ECO:0000256" key="3">
    <source>
        <dbReference type="ARBA" id="ARBA00022475"/>
    </source>
</evidence>
<keyword evidence="11" id="KW-1185">Reference proteome</keyword>
<dbReference type="Pfam" id="PF21082">
    <property type="entry name" value="MS_channel_3rd"/>
    <property type="match status" value="1"/>
</dbReference>
<dbReference type="GO" id="GO:0008381">
    <property type="term" value="F:mechanosensitive monoatomic ion channel activity"/>
    <property type="evidence" value="ECO:0007669"/>
    <property type="project" value="InterPro"/>
</dbReference>
<dbReference type="InterPro" id="IPR011066">
    <property type="entry name" value="MscS_channel_C_sf"/>
</dbReference>
<accession>I4C6I5</accession>
<dbReference type="InterPro" id="IPR045275">
    <property type="entry name" value="MscS_archaea/bacteria_type"/>
</dbReference>
<dbReference type="InterPro" id="IPR049278">
    <property type="entry name" value="MS_channel_C"/>
</dbReference>
<dbReference type="PANTHER" id="PTHR30221">
    <property type="entry name" value="SMALL-CONDUCTANCE MECHANOSENSITIVE CHANNEL"/>
    <property type="match status" value="1"/>
</dbReference>
<comment type="similarity">
    <text evidence="2">Belongs to the MscS (TC 1.A.23) family.</text>
</comment>
<keyword evidence="5 7" id="KW-1133">Transmembrane helix</keyword>
<evidence type="ECO:0000256" key="2">
    <source>
        <dbReference type="ARBA" id="ARBA00008017"/>
    </source>
</evidence>
<evidence type="ECO:0000313" key="11">
    <source>
        <dbReference type="Proteomes" id="UP000006055"/>
    </source>
</evidence>
<feature type="transmembrane region" description="Helical" evidence="7">
    <location>
        <begin position="287"/>
        <end position="312"/>
    </location>
</feature>
<evidence type="ECO:0000256" key="1">
    <source>
        <dbReference type="ARBA" id="ARBA00004651"/>
    </source>
</evidence>
<evidence type="ECO:0000259" key="9">
    <source>
        <dbReference type="Pfam" id="PF21082"/>
    </source>
</evidence>
<keyword evidence="6 7" id="KW-0472">Membrane</keyword>
<evidence type="ECO:0000256" key="5">
    <source>
        <dbReference type="ARBA" id="ARBA00022989"/>
    </source>
</evidence>
<dbReference type="PANTHER" id="PTHR30221:SF1">
    <property type="entry name" value="SMALL-CONDUCTANCE MECHANOSENSITIVE CHANNEL"/>
    <property type="match status" value="1"/>
</dbReference>
<dbReference type="Proteomes" id="UP000006055">
    <property type="component" value="Chromosome"/>
</dbReference>
<comment type="subcellular location">
    <subcellularLocation>
        <location evidence="1">Cell membrane</location>
        <topology evidence="1">Multi-pass membrane protein</topology>
    </subcellularLocation>
</comment>
<dbReference type="AlphaFoldDB" id="I4C6I5"/>
<gene>
    <name evidence="10" type="ordered locus">Desti_2496</name>
</gene>
<dbReference type="RefSeq" id="WP_014810318.1">
    <property type="nucleotide sequence ID" value="NC_018025.1"/>
</dbReference>
<organism evidence="10 11">
    <name type="scientific">Desulfomonile tiedjei (strain ATCC 49306 / DSM 6799 / DCB-1)</name>
    <dbReference type="NCBI Taxonomy" id="706587"/>
    <lineage>
        <taxon>Bacteria</taxon>
        <taxon>Pseudomonadati</taxon>
        <taxon>Thermodesulfobacteriota</taxon>
        <taxon>Desulfomonilia</taxon>
        <taxon>Desulfomonilales</taxon>
        <taxon>Desulfomonilaceae</taxon>
        <taxon>Desulfomonile</taxon>
    </lineage>
</organism>
<reference evidence="11" key="1">
    <citation type="submission" date="2012-06" db="EMBL/GenBank/DDBJ databases">
        <title>Complete sequence of chromosome of Desulfomonile tiedjei DSM 6799.</title>
        <authorList>
            <person name="Lucas S."/>
            <person name="Copeland A."/>
            <person name="Lapidus A."/>
            <person name="Glavina del Rio T."/>
            <person name="Dalin E."/>
            <person name="Tice H."/>
            <person name="Bruce D."/>
            <person name="Goodwin L."/>
            <person name="Pitluck S."/>
            <person name="Peters L."/>
            <person name="Ovchinnikova G."/>
            <person name="Zeytun A."/>
            <person name="Lu M."/>
            <person name="Kyrpides N."/>
            <person name="Mavromatis K."/>
            <person name="Ivanova N."/>
            <person name="Brettin T."/>
            <person name="Detter J.C."/>
            <person name="Han C."/>
            <person name="Larimer F."/>
            <person name="Land M."/>
            <person name="Hauser L."/>
            <person name="Markowitz V."/>
            <person name="Cheng J.-F."/>
            <person name="Hugenholtz P."/>
            <person name="Woyke T."/>
            <person name="Wu D."/>
            <person name="Spring S."/>
            <person name="Schroeder M."/>
            <person name="Brambilla E."/>
            <person name="Klenk H.-P."/>
            <person name="Eisen J.A."/>
        </authorList>
    </citation>
    <scope>NUCLEOTIDE SEQUENCE [LARGE SCALE GENOMIC DNA]</scope>
    <source>
        <strain evidence="11">ATCC 49306 / DSM 6799 / DCB-1</strain>
    </source>
</reference>
<evidence type="ECO:0000256" key="4">
    <source>
        <dbReference type="ARBA" id="ARBA00022692"/>
    </source>
</evidence>
<dbReference type="Gene3D" id="1.10.287.1260">
    <property type="match status" value="1"/>
</dbReference>
<sequence>MECKKLLELRTPLRMANNTTPLRYARNAAPYRIMGSLRYGLQLTVLFLCFFWTNGAEAAVDLHPLAPPNVSSPRATLKTFLDTMNDATQAYKAGHEHKAVALAERAARCLNLEKEPPALRHVMGFYMTLYLKETLDRIEIPPYDEIPDAKAVRTEKMTSWTIPYTEISIALVSEGSSTERFLFSSDTVRNAESYYEKVKDLPYTPQSGGGALLDQLKDTGSLIVPKSLVERLPNWARTEIFGEATWQWIGLIIYFGIAAGTILLLYKGGGGLLGMLDEKFQWGVKHSVGGLILPVTLILFSHVGLWFIIYGLRFLNADVYMPIAFVFLLISYGARIWLIGAVLNRIAAIFVFVGGIVRGGVDDQLVRLGFQALSVIIVGVMMVNLGARLGLPTYSLITGLGIGGLAVALAGREALSNVIGTVMIILDRPFKLGDYIVLGEGERGEVTEVGLRSTRIRTRDDILISIPNSVIANAKMINESAPVPASRIRVKIGVAYGSDLAKVEEVWLKIVQQNELVLSHPAPRIRFRRFGDSALDLELLCWIDPPELRGRIIHQLSWAIHEEFRKQGIEIPFPQRDIHIRTDR</sequence>
<dbReference type="InterPro" id="IPR006685">
    <property type="entry name" value="MscS_channel_2nd"/>
</dbReference>
<feature type="transmembrane region" description="Helical" evidence="7">
    <location>
        <begin position="246"/>
        <end position="266"/>
    </location>
</feature>
<feature type="domain" description="Mechanosensitive ion channel MscS C-terminal" evidence="9">
    <location>
        <begin position="489"/>
        <end position="571"/>
    </location>
</feature>
<dbReference type="InterPro" id="IPR010920">
    <property type="entry name" value="LSM_dom_sf"/>
</dbReference>